<organism evidence="1">
    <name type="scientific">bioreactor metagenome</name>
    <dbReference type="NCBI Taxonomy" id="1076179"/>
    <lineage>
        <taxon>unclassified sequences</taxon>
        <taxon>metagenomes</taxon>
        <taxon>ecological metagenomes</taxon>
    </lineage>
</organism>
<reference evidence="1" key="1">
    <citation type="submission" date="2019-08" db="EMBL/GenBank/DDBJ databases">
        <authorList>
            <person name="Kucharzyk K."/>
            <person name="Murdoch R.W."/>
            <person name="Higgins S."/>
            <person name="Loffler F."/>
        </authorList>
    </citation>
    <scope>NUCLEOTIDE SEQUENCE</scope>
</reference>
<accession>A0A645DGS1</accession>
<comment type="caution">
    <text evidence="1">The sequence shown here is derived from an EMBL/GenBank/DDBJ whole genome shotgun (WGS) entry which is preliminary data.</text>
</comment>
<dbReference type="AlphaFoldDB" id="A0A645DGS1"/>
<dbReference type="EMBL" id="VSSQ01036039">
    <property type="protein sequence ID" value="MPM88415.1"/>
    <property type="molecule type" value="Genomic_DNA"/>
</dbReference>
<protein>
    <submittedName>
        <fullName evidence="1">Uncharacterized protein</fullName>
    </submittedName>
</protein>
<sequence length="98" mass="10678">MAVVQNLQQHVEHVGVGLFNLVEEHHGIGLAADFLGELAGLVVAHIARRRADDTGDRVLFHKFGHIQPDEGLRSVEQILGQPLNKLSLAHAGGTNKYE</sequence>
<gene>
    <name evidence="1" type="ORF">SDC9_135519</name>
</gene>
<evidence type="ECO:0000313" key="1">
    <source>
        <dbReference type="EMBL" id="MPM88415.1"/>
    </source>
</evidence>
<dbReference type="AntiFam" id="ANF00007">
    <property type="entry name" value="Shadow ORF (opposite clpB)"/>
</dbReference>
<name>A0A645DGS1_9ZZZZ</name>
<proteinExistence type="predicted"/>